<accession>A0ABX9CTA0</accession>
<keyword evidence="5" id="KW-1185">Reference proteome</keyword>
<feature type="domain" description="ScoMcrA-like N-terminal head" evidence="3">
    <location>
        <begin position="18"/>
        <end position="101"/>
    </location>
</feature>
<dbReference type="Pfam" id="PF26345">
    <property type="entry name" value="ScoMcrA_N"/>
    <property type="match status" value="1"/>
</dbReference>
<evidence type="ECO:0008006" key="6">
    <source>
        <dbReference type="Google" id="ProtNLM"/>
    </source>
</evidence>
<evidence type="ECO:0000313" key="5">
    <source>
        <dbReference type="Proteomes" id="UP000249045"/>
    </source>
</evidence>
<protein>
    <recommendedName>
        <fullName evidence="6">HNH nuclease domain-containing protein</fullName>
    </recommendedName>
</protein>
<evidence type="ECO:0000259" key="2">
    <source>
        <dbReference type="Pfam" id="PF13391"/>
    </source>
</evidence>
<organism evidence="4 5">
    <name type="scientific">Micromonospora noduli</name>
    <dbReference type="NCBI Taxonomy" id="709876"/>
    <lineage>
        <taxon>Bacteria</taxon>
        <taxon>Bacillati</taxon>
        <taxon>Actinomycetota</taxon>
        <taxon>Actinomycetes</taxon>
        <taxon>Micromonosporales</taxon>
        <taxon>Micromonosporaceae</taxon>
        <taxon>Micromonospora</taxon>
    </lineage>
</organism>
<name>A0ABX9CTA0_9ACTN</name>
<gene>
    <name evidence="4" type="ORF">MED15_05860</name>
</gene>
<dbReference type="Pfam" id="PF13391">
    <property type="entry name" value="HNH_2"/>
    <property type="match status" value="1"/>
</dbReference>
<evidence type="ECO:0000313" key="4">
    <source>
        <dbReference type="EMBL" id="RAO09571.1"/>
    </source>
</evidence>
<evidence type="ECO:0000256" key="1">
    <source>
        <dbReference type="SAM" id="MobiDB-lite"/>
    </source>
</evidence>
<reference evidence="4 5" key="1">
    <citation type="submission" date="2018-03" db="EMBL/GenBank/DDBJ databases">
        <title>Defining the species Micromonospora saelicesensis and Micromonospora noduli under the framework of genomics.</title>
        <authorList>
            <person name="Riesco R."/>
            <person name="Trujillo M.E."/>
        </authorList>
    </citation>
    <scope>NUCLEOTIDE SEQUENCE [LARGE SCALE GENOMIC DNA]</scope>
    <source>
        <strain evidence="4 5">MED15</strain>
    </source>
</reference>
<comment type="caution">
    <text evidence="4">The sequence shown here is derived from an EMBL/GenBank/DDBJ whole genome shotgun (WGS) entry which is preliminary data.</text>
</comment>
<feature type="compositionally biased region" description="Polar residues" evidence="1">
    <location>
        <begin position="265"/>
        <end position="278"/>
    </location>
</feature>
<evidence type="ECO:0000259" key="3">
    <source>
        <dbReference type="Pfam" id="PF26345"/>
    </source>
</evidence>
<sequence>MRDLEGVAEMILDGLTEAAAVRKAAEEYRALGRTIFRDRYGYGGVQRYWVVVDGQLHDAKAIAGVAYGHQRPDMGPLRHDQFSGGEAGANRALSRLGFTVVNSKPATADGERTWRLSVNQHLAHAKNTSGYVTADVVRVWGAYGGGQGVWVDSERTKEIDPAGVAVGVLHTGIHYADDLSDDGILYHYPMTNRAGKRDDSEIDAIKKAAELRVPLFVISKPTPSSRWREVRLAWVEGWDDRARVFSLTFDGQAPTKVLSHDDSDNQPFSLFGNNSRRANGSRKQRPGQRLFKLRVIQRYGSRCPLTGVTVPEMLDAAHLVPDAAGGSSDPRNGLPMNAALHRAFDSGLFAIHPETFEVQTQPGLTAANLGIYVATIADLPKKPHSDAMNWRYEWWAAQPKNAPDGGPRPAGSART</sequence>
<feature type="domain" description="HNH nuclease" evidence="2">
    <location>
        <begin position="303"/>
        <end position="352"/>
    </location>
</feature>
<dbReference type="InterPro" id="IPR003615">
    <property type="entry name" value="HNH_nuc"/>
</dbReference>
<dbReference type="Proteomes" id="UP000249045">
    <property type="component" value="Unassembled WGS sequence"/>
</dbReference>
<dbReference type="EMBL" id="PYAC01000042">
    <property type="protein sequence ID" value="RAO09571.1"/>
    <property type="molecule type" value="Genomic_DNA"/>
</dbReference>
<proteinExistence type="predicted"/>
<dbReference type="InterPro" id="IPR058807">
    <property type="entry name" value="ScoMcrA_N"/>
</dbReference>
<feature type="region of interest" description="Disordered" evidence="1">
    <location>
        <begin position="257"/>
        <end position="286"/>
    </location>
</feature>